<dbReference type="SMR" id="A0A3B6TCV7"/>
<evidence type="ECO:0000256" key="1">
    <source>
        <dbReference type="ARBA" id="ARBA00022603"/>
    </source>
</evidence>
<dbReference type="GO" id="GO:0032259">
    <property type="term" value="P:methylation"/>
    <property type="evidence" value="ECO:0007669"/>
    <property type="project" value="UniProtKB-KW"/>
</dbReference>
<protein>
    <recommendedName>
        <fullName evidence="8">Caffeoyl-CoA O-methyltransferase</fullName>
    </recommendedName>
</protein>
<dbReference type="Gramene" id="TraesLAC7D03G04238090.1">
    <property type="protein sequence ID" value="TraesLAC7D03G04238090.1.CDS1"/>
    <property type="gene ID" value="TraesLAC7D03G04238090"/>
</dbReference>
<dbReference type="Gene3D" id="3.40.50.150">
    <property type="entry name" value="Vaccinia Virus protein VP39"/>
    <property type="match status" value="1"/>
</dbReference>
<keyword evidence="7" id="KW-1185">Reference proteome</keyword>
<dbReference type="PANTHER" id="PTHR10509">
    <property type="entry name" value="O-METHYLTRANSFERASE-RELATED"/>
    <property type="match status" value="1"/>
</dbReference>
<reference evidence="6" key="2">
    <citation type="submission" date="2018-10" db="UniProtKB">
        <authorList>
            <consortium name="EnsemblPlants"/>
        </authorList>
    </citation>
    <scope>IDENTIFICATION</scope>
</reference>
<dbReference type="InterPro" id="IPR002935">
    <property type="entry name" value="SAM_O-MeTrfase"/>
</dbReference>
<dbReference type="Proteomes" id="UP000019116">
    <property type="component" value="Chromosome 7D"/>
</dbReference>
<dbReference type="OrthoDB" id="783852at2759"/>
<dbReference type="STRING" id="4565.A0A3B6TCV7"/>
<evidence type="ECO:0000313" key="7">
    <source>
        <dbReference type="Proteomes" id="UP000019116"/>
    </source>
</evidence>
<dbReference type="Pfam" id="PF01596">
    <property type="entry name" value="Methyltransf_3"/>
    <property type="match status" value="1"/>
</dbReference>
<accession>A0A3B6TCV7</accession>
<dbReference type="InterPro" id="IPR050362">
    <property type="entry name" value="Cation-dep_OMT"/>
</dbReference>
<dbReference type="Gramene" id="TraesCS7D02G063100.1">
    <property type="protein sequence ID" value="TraesCS7D02G063100.1.cds1"/>
    <property type="gene ID" value="TraesCS7D02G063100"/>
</dbReference>
<feature type="compositionally biased region" description="Low complexity" evidence="5">
    <location>
        <begin position="99"/>
        <end position="128"/>
    </location>
</feature>
<dbReference type="InterPro" id="IPR029063">
    <property type="entry name" value="SAM-dependent_MTases_sf"/>
</dbReference>
<dbReference type="SUPFAM" id="SSF53335">
    <property type="entry name" value="S-adenosyl-L-methionine-dependent methyltransferases"/>
    <property type="match status" value="1"/>
</dbReference>
<keyword evidence="2" id="KW-0808">Transferase</keyword>
<dbReference type="AlphaFoldDB" id="A0A3B6TCV7"/>
<reference evidence="6" key="1">
    <citation type="submission" date="2018-08" db="EMBL/GenBank/DDBJ databases">
        <authorList>
            <person name="Rossello M."/>
        </authorList>
    </citation>
    <scope>NUCLEOTIDE SEQUENCE [LARGE SCALE GENOMIC DNA]</scope>
    <source>
        <strain evidence="6">cv. Chinese Spring</strain>
    </source>
</reference>
<evidence type="ECO:0000313" key="6">
    <source>
        <dbReference type="EnsemblPlants" id="TraesCS7D02G063100.1.cds1"/>
    </source>
</evidence>
<dbReference type="Gramene" id="TraesRN7D0100146300.1">
    <property type="protein sequence ID" value="TraesRN7D0100146300.1"/>
    <property type="gene ID" value="TraesRN7D0100146300"/>
</dbReference>
<dbReference type="Gramene" id="TraesCS7D03G0142200.1">
    <property type="protein sequence ID" value="TraesCS7D03G0142200.1.CDS1"/>
    <property type="gene ID" value="TraesCS7D03G0142200"/>
</dbReference>
<keyword evidence="3" id="KW-0949">S-adenosyl-L-methionine</keyword>
<evidence type="ECO:0000256" key="3">
    <source>
        <dbReference type="ARBA" id="ARBA00022691"/>
    </source>
</evidence>
<dbReference type="GO" id="GO:0008171">
    <property type="term" value="F:O-methyltransferase activity"/>
    <property type="evidence" value="ECO:0007669"/>
    <property type="project" value="InterPro"/>
</dbReference>
<feature type="region of interest" description="Disordered" evidence="5">
    <location>
        <begin position="1"/>
        <end position="41"/>
    </location>
</feature>
<dbReference type="PANTHER" id="PTHR10509:SF28">
    <property type="entry name" value="CAFFEOYL-COA O-METHYLTRANSFERASE"/>
    <property type="match status" value="1"/>
</dbReference>
<evidence type="ECO:0008006" key="8">
    <source>
        <dbReference type="Google" id="ProtNLM"/>
    </source>
</evidence>
<feature type="region of interest" description="Disordered" evidence="5">
    <location>
        <begin position="81"/>
        <end position="128"/>
    </location>
</feature>
<dbReference type="Gramene" id="TraesCAD_scaffold_048240_01G000100.1">
    <property type="protein sequence ID" value="TraesCAD_scaffold_048240_01G000100.1"/>
    <property type="gene ID" value="TraesCAD_scaffold_048240_01G000100"/>
</dbReference>
<dbReference type="EnsemblPlants" id="TraesCS7D02G063100.1">
    <property type="protein sequence ID" value="TraesCS7D02G063100.1.cds1"/>
    <property type="gene ID" value="TraesCS7D02G063100"/>
</dbReference>
<name>A0A3B6TCV7_WHEAT</name>
<comment type="similarity">
    <text evidence="4">Belongs to the class I-like SAM-binding methyltransferase superfamily. Cation-dependent O-methyltransferase family.</text>
</comment>
<dbReference type="Gramene" id="TraesSTA7D03G04282120.2">
    <property type="protein sequence ID" value="TraesSTA7D03G04282120.2.CDS1"/>
    <property type="gene ID" value="TraesSTA7D03G04282120"/>
</dbReference>
<feature type="compositionally biased region" description="Basic and acidic residues" evidence="5">
    <location>
        <begin position="86"/>
        <end position="97"/>
    </location>
</feature>
<dbReference type="Gramene" id="TraesWEE_scaffold_048792_01G000100.1">
    <property type="protein sequence ID" value="TraesWEE_scaffold_048792_01G000100.1"/>
    <property type="gene ID" value="TraesWEE_scaffold_048792_01G000100"/>
</dbReference>
<dbReference type="Gramene" id="TraesARI7D03G04366500.1">
    <property type="protein sequence ID" value="TraesARI7D03G04366500.1.CDS1"/>
    <property type="gene ID" value="TraesARI7D03G04366500"/>
</dbReference>
<evidence type="ECO:0000256" key="4">
    <source>
        <dbReference type="ARBA" id="ARBA00023453"/>
    </source>
</evidence>
<dbReference type="Gramene" id="TraesROB_scaffold_047007_01G000400.1">
    <property type="protein sequence ID" value="TraesROB_scaffold_047007_01G000400.1"/>
    <property type="gene ID" value="TraesROB_scaffold_047007_01G000400"/>
</dbReference>
<dbReference type="Gramene" id="TraesKAR7D01G0027630.1">
    <property type="protein sequence ID" value="cds.TraesKAR7D01G0027630.1"/>
    <property type="gene ID" value="TraesKAR7D01G0027630"/>
</dbReference>
<keyword evidence="1" id="KW-0489">Methyltransferase</keyword>
<organism evidence="6">
    <name type="scientific">Triticum aestivum</name>
    <name type="common">Wheat</name>
    <dbReference type="NCBI Taxonomy" id="4565"/>
    <lineage>
        <taxon>Eukaryota</taxon>
        <taxon>Viridiplantae</taxon>
        <taxon>Streptophyta</taxon>
        <taxon>Embryophyta</taxon>
        <taxon>Tracheophyta</taxon>
        <taxon>Spermatophyta</taxon>
        <taxon>Magnoliopsida</taxon>
        <taxon>Liliopsida</taxon>
        <taxon>Poales</taxon>
        <taxon>Poaceae</taxon>
        <taxon>BOP clade</taxon>
        <taxon>Pooideae</taxon>
        <taxon>Triticodae</taxon>
        <taxon>Triticeae</taxon>
        <taxon>Triticinae</taxon>
        <taxon>Triticum</taxon>
    </lineage>
</organism>
<dbReference type="Gramene" id="TraesCLE_scaffold_050431_01G000400.1">
    <property type="protein sequence ID" value="TraesCLE_scaffold_050431_01G000400.1"/>
    <property type="gene ID" value="TraesCLE_scaffold_050431_01G000400"/>
</dbReference>
<sequence>MRTGSTTSWAGRRRAQGGLPRGRRARGARQDPVRGRRRQGRHFDFAYADADKLQYAGYHERLLRLVRVGAAIAYDNTLWGGSVAMPRDKPGSSEYDRWCGTASSGSTPPSRRTTASRPASSPSPTASRCAAASSEMHIYQPCQMHICQ</sequence>
<evidence type="ECO:0000256" key="5">
    <source>
        <dbReference type="SAM" id="MobiDB-lite"/>
    </source>
</evidence>
<dbReference type="Gramene" id="TraesSTA7D03G04282120.1">
    <property type="protein sequence ID" value="TraesSTA7D03G04282120.1.CDS1"/>
    <property type="gene ID" value="TraesSTA7D03G04282120"/>
</dbReference>
<feature type="compositionally biased region" description="Basic residues" evidence="5">
    <location>
        <begin position="11"/>
        <end position="27"/>
    </location>
</feature>
<evidence type="ECO:0000256" key="2">
    <source>
        <dbReference type="ARBA" id="ARBA00022679"/>
    </source>
</evidence>
<proteinExistence type="inferred from homology"/>